<dbReference type="AlphaFoldDB" id="A0AAV9JFQ9"/>
<dbReference type="EMBL" id="JAVFHQ010000028">
    <property type="protein sequence ID" value="KAK4543880.1"/>
    <property type="molecule type" value="Genomic_DNA"/>
</dbReference>
<protein>
    <submittedName>
        <fullName evidence="1">Uncharacterized protein</fullName>
    </submittedName>
</protein>
<evidence type="ECO:0000313" key="1">
    <source>
        <dbReference type="EMBL" id="KAK4543880.1"/>
    </source>
</evidence>
<proteinExistence type="predicted"/>
<dbReference type="Proteomes" id="UP001324427">
    <property type="component" value="Unassembled WGS sequence"/>
</dbReference>
<reference evidence="1 2" key="1">
    <citation type="submission" date="2021-11" db="EMBL/GenBank/DDBJ databases">
        <title>Black yeast isolated from Biological Soil Crust.</title>
        <authorList>
            <person name="Kurbessoian T."/>
        </authorList>
    </citation>
    <scope>NUCLEOTIDE SEQUENCE [LARGE SCALE GENOMIC DNA]</scope>
    <source>
        <strain evidence="1 2">CCFEE 5522</strain>
    </source>
</reference>
<gene>
    <name evidence="1" type="ORF">LTR36_004654</name>
</gene>
<keyword evidence="2" id="KW-1185">Reference proteome</keyword>
<sequence length="203" mass="22626">MAPNDAPNDQPAKSAAVAICHLLKLPPELRNTIYELAFTTAADLGEPINIVRACGPSPSLVLTCRQVHSESSAIFNVSQDRYWAVGKFELHAQSSEDADEAVIASLEASVMEDVTNFTLYLDFSGALQQPRTRQWELLRNGWKLHDRWAEGFREAIAYCDVREGGWTRHATQAELDMASTVFARVSLRDQICCILGIESRTWS</sequence>
<comment type="caution">
    <text evidence="1">The sequence shown here is derived from an EMBL/GenBank/DDBJ whole genome shotgun (WGS) entry which is preliminary data.</text>
</comment>
<accession>A0AAV9JFQ9</accession>
<organism evidence="1 2">
    <name type="scientific">Oleoguttula mirabilis</name>
    <dbReference type="NCBI Taxonomy" id="1507867"/>
    <lineage>
        <taxon>Eukaryota</taxon>
        <taxon>Fungi</taxon>
        <taxon>Dikarya</taxon>
        <taxon>Ascomycota</taxon>
        <taxon>Pezizomycotina</taxon>
        <taxon>Dothideomycetes</taxon>
        <taxon>Dothideomycetidae</taxon>
        <taxon>Mycosphaerellales</taxon>
        <taxon>Teratosphaeriaceae</taxon>
        <taxon>Oleoguttula</taxon>
    </lineage>
</organism>
<name>A0AAV9JFQ9_9PEZI</name>
<evidence type="ECO:0000313" key="2">
    <source>
        <dbReference type="Proteomes" id="UP001324427"/>
    </source>
</evidence>